<evidence type="ECO:0000256" key="7">
    <source>
        <dbReference type="ARBA" id="ARBA00023224"/>
    </source>
</evidence>
<reference evidence="11 12" key="1">
    <citation type="journal article" date="2023" name="Sci. Data">
        <title>Genome assembly of the Korean intertidal mud-creeper Batillaria attramentaria.</title>
        <authorList>
            <person name="Patra A.K."/>
            <person name="Ho P.T."/>
            <person name="Jun S."/>
            <person name="Lee S.J."/>
            <person name="Kim Y."/>
            <person name="Won Y.J."/>
        </authorList>
    </citation>
    <scope>NUCLEOTIDE SEQUENCE [LARGE SCALE GENOMIC DNA]</scope>
    <source>
        <strain evidence="11">Wonlab-2016</strain>
    </source>
</reference>
<dbReference type="PROSITE" id="PS00237">
    <property type="entry name" value="G_PROTEIN_RECEP_F1_1"/>
    <property type="match status" value="1"/>
</dbReference>
<evidence type="ECO:0000256" key="8">
    <source>
        <dbReference type="RuleBase" id="RU000688"/>
    </source>
</evidence>
<comment type="subcellular location">
    <subcellularLocation>
        <location evidence="1">Membrane</location>
        <topology evidence="1">Multi-pass membrane protein</topology>
    </subcellularLocation>
</comment>
<evidence type="ECO:0000256" key="1">
    <source>
        <dbReference type="ARBA" id="ARBA00004141"/>
    </source>
</evidence>
<feature type="transmembrane region" description="Helical" evidence="9">
    <location>
        <begin position="203"/>
        <end position="228"/>
    </location>
</feature>
<feature type="transmembrane region" description="Helical" evidence="9">
    <location>
        <begin position="116"/>
        <end position="137"/>
    </location>
</feature>
<dbReference type="InterPro" id="IPR000276">
    <property type="entry name" value="GPCR_Rhodpsn"/>
</dbReference>
<evidence type="ECO:0000256" key="3">
    <source>
        <dbReference type="ARBA" id="ARBA00022989"/>
    </source>
</evidence>
<feature type="transmembrane region" description="Helical" evidence="9">
    <location>
        <begin position="45"/>
        <end position="66"/>
    </location>
</feature>
<name>A0ABD0L914_9CAEN</name>
<gene>
    <name evidence="11" type="ORF">BaRGS_00012765</name>
</gene>
<feature type="transmembrane region" description="Helical" evidence="9">
    <location>
        <begin position="161"/>
        <end position="183"/>
    </location>
</feature>
<dbReference type="Proteomes" id="UP001519460">
    <property type="component" value="Unassembled WGS sequence"/>
</dbReference>
<keyword evidence="3 9" id="KW-1133">Transmembrane helix</keyword>
<dbReference type="EMBL" id="JACVVK020000070">
    <property type="protein sequence ID" value="KAK7496064.1"/>
    <property type="molecule type" value="Genomic_DNA"/>
</dbReference>
<dbReference type="GO" id="GO:0016020">
    <property type="term" value="C:membrane"/>
    <property type="evidence" value="ECO:0007669"/>
    <property type="project" value="UniProtKB-SubCell"/>
</dbReference>
<dbReference type="PANTHER" id="PTHR24243">
    <property type="entry name" value="G-PROTEIN COUPLED RECEPTOR"/>
    <property type="match status" value="1"/>
</dbReference>
<evidence type="ECO:0000256" key="9">
    <source>
        <dbReference type="SAM" id="Phobius"/>
    </source>
</evidence>
<dbReference type="PRINTS" id="PR00237">
    <property type="entry name" value="GPCRRHODOPSN"/>
</dbReference>
<evidence type="ECO:0000256" key="4">
    <source>
        <dbReference type="ARBA" id="ARBA00023040"/>
    </source>
</evidence>
<evidence type="ECO:0000256" key="2">
    <source>
        <dbReference type="ARBA" id="ARBA00022692"/>
    </source>
</evidence>
<organism evidence="11 12">
    <name type="scientific">Batillaria attramentaria</name>
    <dbReference type="NCBI Taxonomy" id="370345"/>
    <lineage>
        <taxon>Eukaryota</taxon>
        <taxon>Metazoa</taxon>
        <taxon>Spiralia</taxon>
        <taxon>Lophotrochozoa</taxon>
        <taxon>Mollusca</taxon>
        <taxon>Gastropoda</taxon>
        <taxon>Caenogastropoda</taxon>
        <taxon>Sorbeoconcha</taxon>
        <taxon>Cerithioidea</taxon>
        <taxon>Batillariidae</taxon>
        <taxon>Batillaria</taxon>
    </lineage>
</organism>
<evidence type="ECO:0000313" key="11">
    <source>
        <dbReference type="EMBL" id="KAK7496064.1"/>
    </source>
</evidence>
<dbReference type="AlphaFoldDB" id="A0ABD0L914"/>
<dbReference type="Pfam" id="PF00001">
    <property type="entry name" value="7tm_1"/>
    <property type="match status" value="1"/>
</dbReference>
<feature type="domain" description="G-protein coupled receptors family 1 profile" evidence="10">
    <location>
        <begin position="57"/>
        <end position="333"/>
    </location>
</feature>
<dbReference type="PROSITE" id="PS50262">
    <property type="entry name" value="G_PROTEIN_RECEP_F1_2"/>
    <property type="match status" value="1"/>
</dbReference>
<evidence type="ECO:0000256" key="6">
    <source>
        <dbReference type="ARBA" id="ARBA00023170"/>
    </source>
</evidence>
<dbReference type="Gene3D" id="1.20.1070.10">
    <property type="entry name" value="Rhodopsin 7-helix transmembrane proteins"/>
    <property type="match status" value="1"/>
</dbReference>
<dbReference type="SUPFAM" id="SSF81321">
    <property type="entry name" value="Family A G protein-coupled receptor-like"/>
    <property type="match status" value="1"/>
</dbReference>
<dbReference type="PANTHER" id="PTHR24243:SF233">
    <property type="entry name" value="THYROTROPIN-RELEASING HORMONE RECEPTOR"/>
    <property type="match status" value="1"/>
</dbReference>
<dbReference type="InterPro" id="IPR017452">
    <property type="entry name" value="GPCR_Rhodpsn_7TM"/>
</dbReference>
<sequence length="376" mass="43272">MENTTDYDLYNYTAYNESVVEINSWRDLYMVVNYYIPLALSVDRFLTPVLCVIGFVGNAISARIWVMRRMRKCNSSASYLATLALSDLLFLVLLIPHEVQYAWSMSSLDLQGWCQVWNVLYMATQYFSLLLVCAFTVERFLSVCRPFDCGRFAKTSRSTKIIAGILCGSIMLSLPQAFFWTVNPDSRECRLRVGETMDKVYHFWNWASEITMFGVMPFLALILNICVLRQIRSVGKLYITEASSNMTASHGAKHARCITTTITLLWISFYLIFTKLPVTIVFSLQTSISLGQNMSLEAMATDPTWRTYMNYFFVRKVVEEIGISHHACNIFIYCATSRQFRKHLKLLFFHCMSCTEYEYPASGRVPASHKTHKHAV</sequence>
<keyword evidence="12" id="KW-1185">Reference proteome</keyword>
<accession>A0ABD0L914</accession>
<evidence type="ECO:0000259" key="10">
    <source>
        <dbReference type="PROSITE" id="PS50262"/>
    </source>
</evidence>
<proteinExistence type="inferred from homology"/>
<keyword evidence="4 8" id="KW-0297">G-protein coupled receptor</keyword>
<keyword evidence="2 8" id="KW-0812">Transmembrane</keyword>
<evidence type="ECO:0000313" key="12">
    <source>
        <dbReference type="Proteomes" id="UP001519460"/>
    </source>
</evidence>
<comment type="caution">
    <text evidence="11">The sequence shown here is derived from an EMBL/GenBank/DDBJ whole genome shotgun (WGS) entry which is preliminary data.</text>
</comment>
<feature type="transmembrane region" description="Helical" evidence="9">
    <location>
        <begin position="263"/>
        <end position="284"/>
    </location>
</feature>
<comment type="similarity">
    <text evidence="8">Belongs to the G-protein coupled receptor 1 family.</text>
</comment>
<evidence type="ECO:0000256" key="5">
    <source>
        <dbReference type="ARBA" id="ARBA00023136"/>
    </source>
</evidence>
<keyword evidence="5 9" id="KW-0472">Membrane</keyword>
<protein>
    <recommendedName>
        <fullName evidence="10">G-protein coupled receptors family 1 profile domain-containing protein</fullName>
    </recommendedName>
</protein>
<keyword evidence="6 8" id="KW-0675">Receptor</keyword>
<feature type="transmembrane region" description="Helical" evidence="9">
    <location>
        <begin position="78"/>
        <end position="96"/>
    </location>
</feature>
<keyword evidence="7 8" id="KW-0807">Transducer</keyword>
<dbReference type="GO" id="GO:0004930">
    <property type="term" value="F:G protein-coupled receptor activity"/>
    <property type="evidence" value="ECO:0007669"/>
    <property type="project" value="UniProtKB-KW"/>
</dbReference>